<keyword evidence="1" id="KW-0175">Coiled coil</keyword>
<evidence type="ECO:0000256" key="2">
    <source>
        <dbReference type="SAM" id="MobiDB-lite"/>
    </source>
</evidence>
<accession>A0ABP1HBP5</accession>
<feature type="compositionally biased region" description="Polar residues" evidence="2">
    <location>
        <begin position="41"/>
        <end position="55"/>
    </location>
</feature>
<organism evidence="3 4">
    <name type="scientific">Hexamita inflata</name>
    <dbReference type="NCBI Taxonomy" id="28002"/>
    <lineage>
        <taxon>Eukaryota</taxon>
        <taxon>Metamonada</taxon>
        <taxon>Diplomonadida</taxon>
        <taxon>Hexamitidae</taxon>
        <taxon>Hexamitinae</taxon>
        <taxon>Hexamita</taxon>
    </lineage>
</organism>
<comment type="caution">
    <text evidence="3">The sequence shown here is derived from an EMBL/GenBank/DDBJ whole genome shotgun (WGS) entry which is preliminary data.</text>
</comment>
<dbReference type="EMBL" id="CAXDID020000026">
    <property type="protein sequence ID" value="CAL5990825.1"/>
    <property type="molecule type" value="Genomic_DNA"/>
</dbReference>
<evidence type="ECO:0000313" key="3">
    <source>
        <dbReference type="EMBL" id="CAL5990825.1"/>
    </source>
</evidence>
<dbReference type="Proteomes" id="UP001642409">
    <property type="component" value="Unassembled WGS sequence"/>
</dbReference>
<evidence type="ECO:0000256" key="1">
    <source>
        <dbReference type="SAM" id="Coils"/>
    </source>
</evidence>
<keyword evidence="4" id="KW-1185">Reference proteome</keyword>
<feature type="compositionally biased region" description="Polar residues" evidence="2">
    <location>
        <begin position="1"/>
        <end position="16"/>
    </location>
</feature>
<evidence type="ECO:0000313" key="4">
    <source>
        <dbReference type="Proteomes" id="UP001642409"/>
    </source>
</evidence>
<name>A0ABP1HBP5_9EUKA</name>
<proteinExistence type="predicted"/>
<sequence length="328" mass="37171">MNTPKQPLNPTFTAQPSEERVKNAQASRKNRSAGEEIKYPPNNQIQIPAKNTPSQPVKPLDSVPLPKQQSPLQQDLAEPPTKCPAPKQFTIPNSILLAQFRAQVQAGAFTLNEIESNVTQGPNQYQGLMKLITDDAPLKIQILETFSTNVKPKLNKVQQSMQNVLHLIDHKEKMALLNDLTQVELNLIQQGVKPVPSAQNHIFPLSQQAKTSLFKLRLKNSQNYIADLQLLLSKQIKKAEDDISEIEATRRAIAELKTIHKKMDTLLQFEKQEVERYERGMIQSDAQLTEAQAKLKELQDKAPEDEQTLKGMDKEFLETKFQEIIMLQ</sequence>
<reference evidence="3 4" key="1">
    <citation type="submission" date="2024-07" db="EMBL/GenBank/DDBJ databases">
        <authorList>
            <person name="Akdeniz Z."/>
        </authorList>
    </citation>
    <scope>NUCLEOTIDE SEQUENCE [LARGE SCALE GENOMIC DNA]</scope>
</reference>
<gene>
    <name evidence="3" type="ORF">HINF_LOCUS11657</name>
</gene>
<feature type="region of interest" description="Disordered" evidence="2">
    <location>
        <begin position="1"/>
        <end position="80"/>
    </location>
</feature>
<protein>
    <submittedName>
        <fullName evidence="3">Hypothetical_protein</fullName>
    </submittedName>
</protein>
<feature type="coiled-coil region" evidence="1">
    <location>
        <begin position="281"/>
        <end position="315"/>
    </location>
</feature>